<dbReference type="PROSITE" id="PS50883">
    <property type="entry name" value="EAL"/>
    <property type="match status" value="1"/>
</dbReference>
<dbReference type="Gene3D" id="3.20.20.450">
    <property type="entry name" value="EAL domain"/>
    <property type="match status" value="1"/>
</dbReference>
<dbReference type="Proteomes" id="UP000182584">
    <property type="component" value="Unassembled WGS sequence"/>
</dbReference>
<keyword evidence="1" id="KW-0472">Membrane</keyword>
<dbReference type="Pfam" id="PF00563">
    <property type="entry name" value="EAL"/>
    <property type="match status" value="1"/>
</dbReference>
<feature type="transmembrane region" description="Helical" evidence="1">
    <location>
        <begin position="74"/>
        <end position="93"/>
    </location>
</feature>
<evidence type="ECO:0000259" key="2">
    <source>
        <dbReference type="PROSITE" id="PS50883"/>
    </source>
</evidence>
<evidence type="ECO:0000256" key="1">
    <source>
        <dbReference type="SAM" id="Phobius"/>
    </source>
</evidence>
<name>A0A1H9QPR1_BUTFI</name>
<sequence>MWNYSYIFPSFLIMIVFVLYWFYIPRINIGLNRVFIQLIVVEMIVMISDIVSSVADENYFMYPDWQLYVINDLYFVFFFARAYLFYLLTMYLLKLHRNLMELLHWGMIIPFVTAIILTITSNWTHFVYYITDDGYQKGSVYDYVVYSCLLFYEVISFAVLVIYRKNMPNITRLLGAMGFNFTILTGTVVRWMFPRYLLMDTFCLIAIIIIYLSFTNPDFYYDSKTDVFNSEALTYYVDEIRSFRYKRYIAVGLHNYKELKEVYGASSMDKGLKLIGSYFRNKYKNLIPFYSKEGRFVLIGNRDIEADKIIDQINQRFKESWNFKDTKMYFELDFVMTDENMTIESPERRLEVGMDILADDIELVPGNVRYVEDADVERVEREVYIRKTLKWVIEHETAEVYLQPIVRADNHQIIGAEALARIKDKDGNRIMPGEFIRVAEQNGAINQMGEQIFKKTCEYIKDNDLEKMGISWINVNLSPTQFMNNSLAFKYNSIIEKSGIDVGLIHLEITEDAMVDQMVLLRQIQAMKERGFRFVLDDYGKGYSNLDRLKDIPFINIKIDMAIVRDYCNKPDGLLPSLVQTFKTVGFTVTAEGIETKEMADEMYKIGCDFLQGYLFSPPVPIEEFKDYCARQ</sequence>
<evidence type="ECO:0000313" key="4">
    <source>
        <dbReference type="Proteomes" id="UP000182584"/>
    </source>
</evidence>
<dbReference type="AlphaFoldDB" id="A0A1H9QPR1"/>
<protein>
    <submittedName>
        <fullName evidence="3">EAL domain, c-di-GMP-specific phosphodiesterase class I (Or its enzymatically inactive variant)</fullName>
    </submittedName>
</protein>
<dbReference type="InterPro" id="IPR035919">
    <property type="entry name" value="EAL_sf"/>
</dbReference>
<dbReference type="SUPFAM" id="SSF141868">
    <property type="entry name" value="EAL domain-like"/>
    <property type="match status" value="1"/>
</dbReference>
<gene>
    <name evidence="3" type="ORF">SAMN04487884_10861</name>
</gene>
<feature type="transmembrane region" description="Helical" evidence="1">
    <location>
        <begin position="35"/>
        <end position="54"/>
    </location>
</feature>
<accession>A0A1H9QPR1</accession>
<feature type="transmembrane region" description="Helical" evidence="1">
    <location>
        <begin position="105"/>
        <end position="131"/>
    </location>
</feature>
<dbReference type="SMART" id="SM00052">
    <property type="entry name" value="EAL"/>
    <property type="match status" value="1"/>
</dbReference>
<dbReference type="OrthoDB" id="9805474at2"/>
<proteinExistence type="predicted"/>
<keyword evidence="1" id="KW-1133">Transmembrane helix</keyword>
<feature type="domain" description="EAL" evidence="2">
    <location>
        <begin position="382"/>
        <end position="632"/>
    </location>
</feature>
<feature type="transmembrane region" description="Helical" evidence="1">
    <location>
        <begin position="195"/>
        <end position="214"/>
    </location>
</feature>
<dbReference type="PANTHER" id="PTHR33121:SF79">
    <property type="entry name" value="CYCLIC DI-GMP PHOSPHODIESTERASE PDED-RELATED"/>
    <property type="match status" value="1"/>
</dbReference>
<keyword evidence="1" id="KW-0812">Transmembrane</keyword>
<reference evidence="3 4" key="1">
    <citation type="submission" date="2016-10" db="EMBL/GenBank/DDBJ databases">
        <authorList>
            <person name="de Groot N.N."/>
        </authorList>
    </citation>
    <scope>NUCLEOTIDE SEQUENCE [LARGE SCALE GENOMIC DNA]</scope>
    <source>
        <strain evidence="3 4">AR40</strain>
    </source>
</reference>
<dbReference type="PANTHER" id="PTHR33121">
    <property type="entry name" value="CYCLIC DI-GMP PHOSPHODIESTERASE PDEF"/>
    <property type="match status" value="1"/>
</dbReference>
<dbReference type="CDD" id="cd01948">
    <property type="entry name" value="EAL"/>
    <property type="match status" value="1"/>
</dbReference>
<dbReference type="GO" id="GO:0071111">
    <property type="term" value="F:cyclic-guanylate-specific phosphodiesterase activity"/>
    <property type="evidence" value="ECO:0007669"/>
    <property type="project" value="InterPro"/>
</dbReference>
<evidence type="ECO:0000313" key="3">
    <source>
        <dbReference type="EMBL" id="SER61819.1"/>
    </source>
</evidence>
<dbReference type="InterPro" id="IPR001633">
    <property type="entry name" value="EAL_dom"/>
</dbReference>
<feature type="transmembrane region" description="Helical" evidence="1">
    <location>
        <begin position="143"/>
        <end position="163"/>
    </location>
</feature>
<dbReference type="EMBL" id="FOGJ01000008">
    <property type="protein sequence ID" value="SER61819.1"/>
    <property type="molecule type" value="Genomic_DNA"/>
</dbReference>
<dbReference type="InterPro" id="IPR050706">
    <property type="entry name" value="Cyclic-di-GMP_PDE-like"/>
</dbReference>
<feature type="transmembrane region" description="Helical" evidence="1">
    <location>
        <begin position="170"/>
        <end position="189"/>
    </location>
</feature>
<feature type="transmembrane region" description="Helical" evidence="1">
    <location>
        <begin position="6"/>
        <end position="23"/>
    </location>
</feature>
<organism evidence="3 4">
    <name type="scientific">Butyrivibrio fibrisolvens</name>
    <dbReference type="NCBI Taxonomy" id="831"/>
    <lineage>
        <taxon>Bacteria</taxon>
        <taxon>Bacillati</taxon>
        <taxon>Bacillota</taxon>
        <taxon>Clostridia</taxon>
        <taxon>Lachnospirales</taxon>
        <taxon>Lachnospiraceae</taxon>
        <taxon>Butyrivibrio</taxon>
    </lineage>
</organism>